<gene>
    <name evidence="3" type="ORF">PV05_02687</name>
</gene>
<feature type="chain" id="PRO_5002257028" description="FAS1 domain-containing protein" evidence="2">
    <location>
        <begin position="20"/>
        <end position="266"/>
    </location>
</feature>
<dbReference type="AlphaFoldDB" id="A0A0D2ETS9"/>
<evidence type="ECO:0000313" key="3">
    <source>
        <dbReference type="EMBL" id="KIW58140.1"/>
    </source>
</evidence>
<evidence type="ECO:0000313" key="4">
    <source>
        <dbReference type="Proteomes" id="UP000054342"/>
    </source>
</evidence>
<feature type="signal peptide" evidence="2">
    <location>
        <begin position="1"/>
        <end position="19"/>
    </location>
</feature>
<evidence type="ECO:0008006" key="5">
    <source>
        <dbReference type="Google" id="ProtNLM"/>
    </source>
</evidence>
<keyword evidence="4" id="KW-1185">Reference proteome</keyword>
<feature type="compositionally biased region" description="Low complexity" evidence="1">
    <location>
        <begin position="97"/>
        <end position="120"/>
    </location>
</feature>
<keyword evidence="2" id="KW-0732">Signal</keyword>
<evidence type="ECO:0000256" key="2">
    <source>
        <dbReference type="SAM" id="SignalP"/>
    </source>
</evidence>
<proteinExistence type="predicted"/>
<dbReference type="EMBL" id="KN847318">
    <property type="protein sequence ID" value="KIW58140.1"/>
    <property type="molecule type" value="Genomic_DNA"/>
</dbReference>
<dbReference type="HOGENOM" id="CLU_1102799_0_0_1"/>
<dbReference type="OrthoDB" id="5427732at2759"/>
<dbReference type="GeneID" id="25324595"/>
<organism evidence="3 4">
    <name type="scientific">Exophiala xenobiotica</name>
    <dbReference type="NCBI Taxonomy" id="348802"/>
    <lineage>
        <taxon>Eukaryota</taxon>
        <taxon>Fungi</taxon>
        <taxon>Dikarya</taxon>
        <taxon>Ascomycota</taxon>
        <taxon>Pezizomycotina</taxon>
        <taxon>Eurotiomycetes</taxon>
        <taxon>Chaetothyriomycetidae</taxon>
        <taxon>Chaetothyriales</taxon>
        <taxon>Herpotrichiellaceae</taxon>
        <taxon>Exophiala</taxon>
    </lineage>
</organism>
<protein>
    <recommendedName>
        <fullName evidence="5">FAS1 domain-containing protein</fullName>
    </recommendedName>
</protein>
<feature type="region of interest" description="Disordered" evidence="1">
    <location>
        <begin position="93"/>
        <end position="120"/>
    </location>
</feature>
<dbReference type="STRING" id="348802.A0A0D2ETS9"/>
<reference evidence="3 4" key="1">
    <citation type="submission" date="2015-01" db="EMBL/GenBank/DDBJ databases">
        <title>The Genome Sequence of Exophiala xenobiotica CBS118157.</title>
        <authorList>
            <consortium name="The Broad Institute Genomics Platform"/>
            <person name="Cuomo C."/>
            <person name="de Hoog S."/>
            <person name="Gorbushina A."/>
            <person name="Stielow B."/>
            <person name="Teixiera M."/>
            <person name="Abouelleil A."/>
            <person name="Chapman S.B."/>
            <person name="Priest M."/>
            <person name="Young S.K."/>
            <person name="Wortman J."/>
            <person name="Nusbaum C."/>
            <person name="Birren B."/>
        </authorList>
    </citation>
    <scope>NUCLEOTIDE SEQUENCE [LARGE SCALE GENOMIC DNA]</scope>
    <source>
        <strain evidence="3 4">CBS 118157</strain>
    </source>
</reference>
<name>A0A0D2ETS9_9EURO</name>
<dbReference type="Proteomes" id="UP000054342">
    <property type="component" value="Unassembled WGS sequence"/>
</dbReference>
<dbReference type="RefSeq" id="XP_013318724.1">
    <property type="nucleotide sequence ID" value="XM_013463270.1"/>
</dbReference>
<accession>A0A0D2ETS9</accession>
<sequence>MFGLRKAFVFSTLILGAWTSQHTQEDDKSLVNWDSFQALLDAVDPAALHSVLHQLSPKFKDGVFSKDRAAIEHVHSENPVIASKLVHLAKKRQASNSTVTSTTPSSTASTPAESSVESQSSSQAASISSVLSSEILASTVPGATTLTVAPSTPASATAIATTDGAVVFSTFGGGIVTLTSSAVGVRFTPSTSTHLYYATAADGSVETRTSLVVVNAPVTGATDATAAAGAAATTGSDPGLQNAASPNKVGSLLMAMLPLGGWLFTL</sequence>
<evidence type="ECO:0000256" key="1">
    <source>
        <dbReference type="SAM" id="MobiDB-lite"/>
    </source>
</evidence>